<dbReference type="PANTHER" id="PTHR10803">
    <property type="entry name" value="ARSENICAL PUMP-DRIVING ATPASE ARSENITE-TRANSLOCATING ATPASE"/>
    <property type="match status" value="1"/>
</dbReference>
<feature type="domain" description="ArsA/GET3 Anion-transporting ATPase-like" evidence="2">
    <location>
        <begin position="216"/>
        <end position="527"/>
    </location>
</feature>
<organism evidence="3 4">
    <name type="scientific">Cyanidium caldarium</name>
    <name type="common">Red alga</name>
    <dbReference type="NCBI Taxonomy" id="2771"/>
    <lineage>
        <taxon>Eukaryota</taxon>
        <taxon>Rhodophyta</taxon>
        <taxon>Bangiophyceae</taxon>
        <taxon>Cyanidiales</taxon>
        <taxon>Cyanidiaceae</taxon>
        <taxon>Cyanidium</taxon>
    </lineage>
</organism>
<evidence type="ECO:0000256" key="1">
    <source>
        <dbReference type="SAM" id="MobiDB-lite"/>
    </source>
</evidence>
<accession>A0AAV9IXR4</accession>
<dbReference type="GO" id="GO:0071816">
    <property type="term" value="P:tail-anchored membrane protein insertion into ER membrane"/>
    <property type="evidence" value="ECO:0007669"/>
    <property type="project" value="TreeGrafter"/>
</dbReference>
<dbReference type="InterPro" id="IPR025723">
    <property type="entry name" value="ArsA/GET3_ATPase-like"/>
</dbReference>
<keyword evidence="4" id="KW-1185">Reference proteome</keyword>
<feature type="compositionally biased region" description="Low complexity" evidence="1">
    <location>
        <begin position="552"/>
        <end position="567"/>
    </location>
</feature>
<dbReference type="GO" id="GO:0043529">
    <property type="term" value="C:GET complex"/>
    <property type="evidence" value="ECO:0007669"/>
    <property type="project" value="TreeGrafter"/>
</dbReference>
<dbReference type="CDD" id="cd02035">
    <property type="entry name" value="ArsA"/>
    <property type="match status" value="1"/>
</dbReference>
<evidence type="ECO:0000313" key="3">
    <source>
        <dbReference type="EMBL" id="KAK4537122.1"/>
    </source>
</evidence>
<dbReference type="EMBL" id="JANCYW010000011">
    <property type="protein sequence ID" value="KAK4537122.1"/>
    <property type="molecule type" value="Genomic_DNA"/>
</dbReference>
<feature type="region of interest" description="Disordered" evidence="1">
    <location>
        <begin position="537"/>
        <end position="567"/>
    </location>
</feature>
<dbReference type="GO" id="GO:0016887">
    <property type="term" value="F:ATP hydrolysis activity"/>
    <property type="evidence" value="ECO:0007669"/>
    <property type="project" value="InterPro"/>
</dbReference>
<protein>
    <recommendedName>
        <fullName evidence="2">ArsA/GET3 Anion-transporting ATPase-like domain-containing protein</fullName>
    </recommendedName>
</protein>
<feature type="region of interest" description="Disordered" evidence="1">
    <location>
        <begin position="155"/>
        <end position="187"/>
    </location>
</feature>
<sequence length="567" mass="61067">MLRGRERGGGGVAAFVGAGVGLGWPRESRTGASGQRAGVGWTRQHHYGHGEGVRRRPVPGAFSLLLRRGKSVKVSVPSTSAGKAAVEAQRNAGEELKVVREQPTEDASAVVTRSMWRTRLEGFGRGLAVFLAISYVLEKLTPALRRVAHQAKRQAELAKQRQASSSTAAPRTTAPATTSPTTAGSNTSAVAATAKSWAGNDQLAALEVVNRLTGRKLTIIGGKGGVGKTSIAAATAVRFADEGQTTLIISTDPAHSLSDAFDQDVSSGSPVAVLNIDRLYAMEVDPEQVKTSFRMLPEAQKMQVLGGMDMGLEEFDSLFETLPPGFDEAIALVEIIKLIQGDPSFARFERVVIDTAPTGHTLRLLALPDFLNSFAGKLMSMKSKLGGMMGQFKNLFGGNEGDSLNGPDSADMEEMKRSMQMVRDLFRDTAQTEFIVSTIPTMMSISESQRLVRDLKRERIPCRHIFVNMVQPANEQCKFCSARHREHLANYEYVKRAFADYEVSPVRFFDREVRGLYALRAMAEALYVRDASAAEAAVTAPSGNGQRPGDDSSSSSSAEGSSHSAVP</sequence>
<dbReference type="Pfam" id="PF02374">
    <property type="entry name" value="ArsA_ATPase"/>
    <property type="match status" value="1"/>
</dbReference>
<dbReference type="SUPFAM" id="SSF52540">
    <property type="entry name" value="P-loop containing nucleoside triphosphate hydrolases"/>
    <property type="match status" value="1"/>
</dbReference>
<gene>
    <name evidence="3" type="ORF">CDCA_CDCA11G3147</name>
</gene>
<dbReference type="InterPro" id="IPR016300">
    <property type="entry name" value="ATPase_ArsA/GET3"/>
</dbReference>
<name>A0AAV9IXR4_CYACA</name>
<dbReference type="AlphaFoldDB" id="A0AAV9IXR4"/>
<reference evidence="3 4" key="1">
    <citation type="submission" date="2022-07" db="EMBL/GenBank/DDBJ databases">
        <title>Genome-wide signatures of adaptation to extreme environments.</title>
        <authorList>
            <person name="Cho C.H."/>
            <person name="Yoon H.S."/>
        </authorList>
    </citation>
    <scope>NUCLEOTIDE SEQUENCE [LARGE SCALE GENOMIC DNA]</scope>
    <source>
        <strain evidence="3 4">DBV 063 E5</strain>
    </source>
</reference>
<dbReference type="PANTHER" id="PTHR10803:SF0">
    <property type="entry name" value="ATPASE GET3B"/>
    <property type="match status" value="1"/>
</dbReference>
<evidence type="ECO:0000313" key="4">
    <source>
        <dbReference type="Proteomes" id="UP001301350"/>
    </source>
</evidence>
<dbReference type="NCBIfam" id="TIGR00345">
    <property type="entry name" value="GET3_arsA_TRC40"/>
    <property type="match status" value="1"/>
</dbReference>
<evidence type="ECO:0000259" key="2">
    <source>
        <dbReference type="Pfam" id="PF02374"/>
    </source>
</evidence>
<proteinExistence type="predicted"/>
<dbReference type="Proteomes" id="UP001301350">
    <property type="component" value="Unassembled WGS sequence"/>
</dbReference>
<feature type="compositionally biased region" description="Low complexity" evidence="1">
    <location>
        <begin position="163"/>
        <end position="187"/>
    </location>
</feature>
<dbReference type="Gene3D" id="3.40.50.300">
    <property type="entry name" value="P-loop containing nucleotide triphosphate hydrolases"/>
    <property type="match status" value="1"/>
</dbReference>
<dbReference type="GO" id="GO:0005524">
    <property type="term" value="F:ATP binding"/>
    <property type="evidence" value="ECO:0007669"/>
    <property type="project" value="InterPro"/>
</dbReference>
<comment type="caution">
    <text evidence="3">The sequence shown here is derived from an EMBL/GenBank/DDBJ whole genome shotgun (WGS) entry which is preliminary data.</text>
</comment>
<dbReference type="InterPro" id="IPR027417">
    <property type="entry name" value="P-loop_NTPase"/>
</dbReference>